<dbReference type="Proteomes" id="UP000192247">
    <property type="component" value="Unassembled WGS sequence"/>
</dbReference>
<keyword evidence="4" id="KW-1185">Reference proteome</keyword>
<keyword evidence="2" id="KW-1133">Transmembrane helix</keyword>
<protein>
    <recommendedName>
        <fullName evidence="5">Transmembrane protein</fullName>
    </recommendedName>
</protein>
<reference evidence="3 4" key="1">
    <citation type="journal article" date="2017" name="Gigascience">
        <title>Draft genome of the honey bee ectoparasitic mite, Tropilaelaps mercedesae, is shaped by the parasitic life history.</title>
        <authorList>
            <person name="Dong X."/>
            <person name="Armstrong S.D."/>
            <person name="Xia D."/>
            <person name="Makepeace B.L."/>
            <person name="Darby A.C."/>
            <person name="Kadowaki T."/>
        </authorList>
    </citation>
    <scope>NUCLEOTIDE SEQUENCE [LARGE SCALE GENOMIC DNA]</scope>
    <source>
        <strain evidence="3">Wuxi-XJTLU</strain>
    </source>
</reference>
<evidence type="ECO:0000313" key="4">
    <source>
        <dbReference type="Proteomes" id="UP000192247"/>
    </source>
</evidence>
<keyword evidence="2" id="KW-0472">Membrane</keyword>
<name>A0A1V9XVC9_9ACAR</name>
<feature type="region of interest" description="Disordered" evidence="1">
    <location>
        <begin position="72"/>
        <end position="110"/>
    </location>
</feature>
<comment type="caution">
    <text evidence="3">The sequence shown here is derived from an EMBL/GenBank/DDBJ whole genome shotgun (WGS) entry which is preliminary data.</text>
</comment>
<organism evidence="3 4">
    <name type="scientific">Tropilaelaps mercedesae</name>
    <dbReference type="NCBI Taxonomy" id="418985"/>
    <lineage>
        <taxon>Eukaryota</taxon>
        <taxon>Metazoa</taxon>
        <taxon>Ecdysozoa</taxon>
        <taxon>Arthropoda</taxon>
        <taxon>Chelicerata</taxon>
        <taxon>Arachnida</taxon>
        <taxon>Acari</taxon>
        <taxon>Parasitiformes</taxon>
        <taxon>Mesostigmata</taxon>
        <taxon>Gamasina</taxon>
        <taxon>Dermanyssoidea</taxon>
        <taxon>Laelapidae</taxon>
        <taxon>Tropilaelaps</taxon>
    </lineage>
</organism>
<accession>A0A1V9XVC9</accession>
<evidence type="ECO:0000313" key="3">
    <source>
        <dbReference type="EMBL" id="OQR77318.1"/>
    </source>
</evidence>
<evidence type="ECO:0008006" key="5">
    <source>
        <dbReference type="Google" id="ProtNLM"/>
    </source>
</evidence>
<proteinExistence type="predicted"/>
<keyword evidence="2" id="KW-0812">Transmembrane</keyword>
<gene>
    <name evidence="3" type="ORF">BIW11_02928</name>
</gene>
<feature type="compositionally biased region" description="Basic and acidic residues" evidence="1">
    <location>
        <begin position="72"/>
        <end position="88"/>
    </location>
</feature>
<dbReference type="AlphaFoldDB" id="A0A1V9XVC9"/>
<evidence type="ECO:0000256" key="2">
    <source>
        <dbReference type="SAM" id="Phobius"/>
    </source>
</evidence>
<feature type="transmembrane region" description="Helical" evidence="2">
    <location>
        <begin position="31"/>
        <end position="56"/>
    </location>
</feature>
<evidence type="ECO:0000256" key="1">
    <source>
        <dbReference type="SAM" id="MobiDB-lite"/>
    </source>
</evidence>
<dbReference type="EMBL" id="MNPL01003699">
    <property type="protein sequence ID" value="OQR77318.1"/>
    <property type="molecule type" value="Genomic_DNA"/>
</dbReference>
<dbReference type="InParanoid" id="A0A1V9XVC9"/>
<sequence>MSVVDVITGGSSRFAVRSCFSPTPSSRPSRVALPALVSSILCFYSVCGFICSPFVLSLQINELTFPDAVHEVDRRPRPCDGETKELHQKASQSATATSRDEDKPNLSANIPEAAPALMIQTVMGQMRQHHRSS</sequence>